<dbReference type="PANTHER" id="PTHR31187">
    <property type="match status" value="1"/>
</dbReference>
<dbReference type="PANTHER" id="PTHR31187:SF1">
    <property type="entry name" value="ADP,ATP CARRIER PROTEIN 1"/>
    <property type="match status" value="1"/>
</dbReference>
<feature type="transmembrane region" description="Helical" evidence="9">
    <location>
        <begin position="464"/>
        <end position="489"/>
    </location>
</feature>
<dbReference type="Gene3D" id="3.30.470.20">
    <property type="entry name" value="ATP-grasp fold, B domain"/>
    <property type="match status" value="1"/>
</dbReference>
<evidence type="ECO:0000256" key="5">
    <source>
        <dbReference type="ARBA" id="ARBA00022741"/>
    </source>
</evidence>
<dbReference type="InterPro" id="IPR004344">
    <property type="entry name" value="TTL/TTLL_fam"/>
</dbReference>
<keyword evidence="8 9" id="KW-0472">Membrane</keyword>
<comment type="similarity">
    <text evidence="2 9">Belongs to the ADP/ATP translocase tlc family.</text>
</comment>
<comment type="subcellular location">
    <subcellularLocation>
        <location evidence="1 9">Membrane</location>
        <topology evidence="1 9">Multi-pass membrane protein</topology>
    </subcellularLocation>
</comment>
<evidence type="ECO:0000256" key="2">
    <source>
        <dbReference type="ARBA" id="ARBA00007127"/>
    </source>
</evidence>
<dbReference type="Pfam" id="PF03219">
    <property type="entry name" value="TLC"/>
    <property type="match status" value="1"/>
</dbReference>
<proteinExistence type="inferred from homology"/>
<evidence type="ECO:0000256" key="3">
    <source>
        <dbReference type="ARBA" id="ARBA00022448"/>
    </source>
</evidence>
<evidence type="ECO:0000256" key="6">
    <source>
        <dbReference type="ARBA" id="ARBA00022840"/>
    </source>
</evidence>
<evidence type="ECO:0000256" key="4">
    <source>
        <dbReference type="ARBA" id="ARBA00022692"/>
    </source>
</evidence>
<dbReference type="GO" id="GO:0016020">
    <property type="term" value="C:membrane"/>
    <property type="evidence" value="ECO:0007669"/>
    <property type="project" value="UniProtKB-SubCell"/>
</dbReference>
<dbReference type="InterPro" id="IPR004667">
    <property type="entry name" value="ADP_ATP_car_bac_type"/>
</dbReference>
<dbReference type="NCBIfam" id="TIGR00769">
    <property type="entry name" value="AAA"/>
    <property type="match status" value="1"/>
</dbReference>
<evidence type="ECO:0000256" key="8">
    <source>
        <dbReference type="ARBA" id="ARBA00023136"/>
    </source>
</evidence>
<dbReference type="AlphaFoldDB" id="A0A4D9DE03"/>
<evidence type="ECO:0000256" key="1">
    <source>
        <dbReference type="ARBA" id="ARBA00004141"/>
    </source>
</evidence>
<accession>A0A4D9DE03</accession>
<feature type="transmembrane region" description="Helical" evidence="9">
    <location>
        <begin position="741"/>
        <end position="769"/>
    </location>
</feature>
<evidence type="ECO:0000256" key="7">
    <source>
        <dbReference type="ARBA" id="ARBA00022989"/>
    </source>
</evidence>
<dbReference type="EMBL" id="SDOX01000002">
    <property type="protein sequence ID" value="TFJ88343.1"/>
    <property type="molecule type" value="Genomic_DNA"/>
</dbReference>
<dbReference type="OrthoDB" id="2190844at2759"/>
<dbReference type="Pfam" id="PF03133">
    <property type="entry name" value="TTL"/>
    <property type="match status" value="1"/>
</dbReference>
<evidence type="ECO:0000313" key="11">
    <source>
        <dbReference type="Proteomes" id="UP000355283"/>
    </source>
</evidence>
<evidence type="ECO:0000313" key="10">
    <source>
        <dbReference type="EMBL" id="TFJ88343.1"/>
    </source>
</evidence>
<feature type="transmembrane region" description="Helical" evidence="9">
    <location>
        <begin position="431"/>
        <end position="452"/>
    </location>
</feature>
<comment type="caution">
    <text evidence="10">The sequence shown here is derived from an EMBL/GenBank/DDBJ whole genome shotgun (WGS) entry which is preliminary data.</text>
</comment>
<feature type="transmembrane region" description="Helical" evidence="9">
    <location>
        <begin position="615"/>
        <end position="634"/>
    </location>
</feature>
<keyword evidence="4 9" id="KW-0812">Transmembrane</keyword>
<keyword evidence="5 9" id="KW-0547">Nucleotide-binding</keyword>
<reference evidence="10 11" key="1">
    <citation type="submission" date="2019-01" db="EMBL/GenBank/DDBJ databases">
        <title>Nuclear Genome Assembly of the Microalgal Biofuel strain Nannochloropsis salina CCMP1776.</title>
        <authorList>
            <person name="Hovde B."/>
        </authorList>
    </citation>
    <scope>NUCLEOTIDE SEQUENCE [LARGE SCALE GENOMIC DNA]</scope>
    <source>
        <strain evidence="10 11">CCMP1776</strain>
    </source>
</reference>
<gene>
    <name evidence="10" type="ORF">NSK_000692</name>
</gene>
<sequence>MDAQAWLNARRRQLRTVQNSNHTAFTDYTEDAEEWWILKAAGANGGGDVHVLPPACTHVPACIALRPLDSYVVQRYITRPLLLEKKYKFHYRVYALLRMTGVEETGHTSVDGEARRARFQPWLYQHGFILRASERYHHATKCGSANEIDAAAHLTNLSLNKHCPGYPGQLPIDLARAPRTFGCMKAHWAAVVRAAAPFLRAQASSGHFELFGLDFLPVEPARAPEDMMRLDEFDSMYLMEINRLPGLQSSPQNSADEDGLYDKEDFHQATAPVLAEDIAEAIKPPRRRKRDVVHSRFGKIRAAVFPIENKECQKFFMMSGMMFFIIYVYTVVRDTKDTLIVSTCGAEAITFLKVYGVLPASALFMILYAKASNVLGKKALFYATSVPFFLFYAAFCTLIYPNRAHLMPHIDAQAGGLGFLVSLVKNWDYSLFYIVSELFGSVGVSVLFWQLANEIIKVHEAKRFYPLFGQLANIAPIAAGQTVVLSAHMTDPASKDPFLKSIQLITVFIMISGAAIMSLYRGITGLVEREDAAALAVGGETSASTTAVASKRKKKPKMSLAESFKFLLTNKYLGCMAILVVSYGLAINFTEVMWKSQVKLLYKDKRKYQQFMGNYSTMMGATTFIVIFFGSQIVKRFGMKVGALTTPAMLGLLAAPFFGYIVFGGISSTGASSPKALQTAVWVGLVQNILSKSIKYALFDPTKEMAYIPLGQEEKTKGKAAIDVLAARIGKSGGALLQQAIVLFFGNIIDGAPVVVGLFYIVIFAWLFAANSLGNQFEEVSKNK</sequence>
<feature type="transmembrane region" description="Helical" evidence="9">
    <location>
        <begin position="646"/>
        <end position="666"/>
    </location>
</feature>
<protein>
    <recommendedName>
        <fullName evidence="9">ADP,ATP carrier protein</fullName>
    </recommendedName>
</protein>
<organism evidence="10 11">
    <name type="scientific">Nannochloropsis salina CCMP1776</name>
    <dbReference type="NCBI Taxonomy" id="1027361"/>
    <lineage>
        <taxon>Eukaryota</taxon>
        <taxon>Sar</taxon>
        <taxon>Stramenopiles</taxon>
        <taxon>Ochrophyta</taxon>
        <taxon>Eustigmatophyceae</taxon>
        <taxon>Eustigmatales</taxon>
        <taxon>Monodopsidaceae</taxon>
        <taxon>Microchloropsis</taxon>
        <taxon>Microchloropsis salina</taxon>
    </lineage>
</organism>
<feature type="transmembrane region" description="Helical" evidence="9">
    <location>
        <begin position="501"/>
        <end position="520"/>
    </location>
</feature>
<evidence type="ECO:0000256" key="9">
    <source>
        <dbReference type="RuleBase" id="RU363121"/>
    </source>
</evidence>
<keyword evidence="11" id="KW-1185">Reference proteome</keyword>
<feature type="transmembrane region" description="Helical" evidence="9">
    <location>
        <begin position="570"/>
        <end position="594"/>
    </location>
</feature>
<feature type="transmembrane region" description="Helical" evidence="9">
    <location>
        <begin position="315"/>
        <end position="332"/>
    </location>
</feature>
<keyword evidence="6 9" id="KW-0067">ATP-binding</keyword>
<name>A0A4D9DE03_9STRA</name>
<keyword evidence="7 9" id="KW-1133">Transmembrane helix</keyword>
<feature type="transmembrane region" description="Helical" evidence="9">
    <location>
        <begin position="380"/>
        <end position="400"/>
    </location>
</feature>
<dbReference type="GO" id="GO:0005524">
    <property type="term" value="F:ATP binding"/>
    <property type="evidence" value="ECO:0007669"/>
    <property type="project" value="UniProtKB-KW"/>
</dbReference>
<dbReference type="PROSITE" id="PS51221">
    <property type="entry name" value="TTL"/>
    <property type="match status" value="1"/>
</dbReference>
<keyword evidence="3 9" id="KW-0813">Transport</keyword>
<dbReference type="GO" id="GO:0005471">
    <property type="term" value="F:ATP:ADP antiporter activity"/>
    <property type="evidence" value="ECO:0007669"/>
    <property type="project" value="InterPro"/>
</dbReference>
<feature type="transmembrane region" description="Helical" evidence="9">
    <location>
        <begin position="352"/>
        <end position="368"/>
    </location>
</feature>
<dbReference type="Proteomes" id="UP000355283">
    <property type="component" value="Unassembled WGS sequence"/>
</dbReference>